<proteinExistence type="predicted"/>
<evidence type="ECO:0000256" key="1">
    <source>
        <dbReference type="SAM" id="MobiDB-lite"/>
    </source>
</evidence>
<feature type="compositionally biased region" description="Acidic residues" evidence="1">
    <location>
        <begin position="74"/>
        <end position="100"/>
    </location>
</feature>
<name>A0A3B0X432_9ZZZZ</name>
<feature type="region of interest" description="Disordered" evidence="1">
    <location>
        <begin position="1"/>
        <end position="117"/>
    </location>
</feature>
<evidence type="ECO:0008006" key="3">
    <source>
        <dbReference type="Google" id="ProtNLM"/>
    </source>
</evidence>
<accession>A0A3B0X432</accession>
<sequence length="585" mass="65964">MSSDSDTPDNPAVSSPGETTTNEPEPVDANARVEFQVTSIPVKSIADTPVSEESVSEESVSEEPVSEGLVSEELVSEEPASEELVSEELAPEESVSEETEPALIQAEPLPGKKNTDNNEQAVVEREKISRAIKSFIHGESDDAQSTTTKQTSAGRQFHDRRDVIKALTTLQTTHKPRYIPGETQIRTDDFKHALLNSMAKMGNTNLSKSLNAIDGRTIDFVEMLFGAFLRDKNISVALKSLLLELQIPLIKVAMLDSMFFQNNHHPARNTLDTIAHLGIGIEDSENTLFKTMQLIVEQLQNTFEQNLSSFHTALTALSRLTAIEKDKTGQREEVTQKAIFKEHARQIVLNELQRHTYKKIIHKDLKPLILKQWSALMFQRFIKYGKESSQWNEIVTLLKHIIYSVQPITSSEQWVLLSNDSEILISDISAQLNTTRLSPGSIDASLTALREIHVRLIESSEYFQESPDYSLAEKSLDEMMLESEEEMPEEGDPPHIQISRLPRNVKQGVWFEIYNGEDKALRRVKLSVILFDEAKLIFVDRHGNKVIEKMADEFVDELNDKKSRIIADHSIFNHALGQVINSIIR</sequence>
<gene>
    <name evidence="2" type="ORF">MNBD_GAMMA11-2815</name>
</gene>
<protein>
    <recommendedName>
        <fullName evidence="3">Thymidine phosphorylase</fullName>
    </recommendedName>
</protein>
<dbReference type="AlphaFoldDB" id="A0A3B0X432"/>
<evidence type="ECO:0000313" key="2">
    <source>
        <dbReference type="EMBL" id="VAW58242.1"/>
    </source>
</evidence>
<organism evidence="2">
    <name type="scientific">hydrothermal vent metagenome</name>
    <dbReference type="NCBI Taxonomy" id="652676"/>
    <lineage>
        <taxon>unclassified sequences</taxon>
        <taxon>metagenomes</taxon>
        <taxon>ecological metagenomes</taxon>
    </lineage>
</organism>
<reference evidence="2" key="1">
    <citation type="submission" date="2018-06" db="EMBL/GenBank/DDBJ databases">
        <authorList>
            <person name="Zhirakovskaya E."/>
        </authorList>
    </citation>
    <scope>NUCLEOTIDE SEQUENCE</scope>
</reference>
<feature type="compositionally biased region" description="Polar residues" evidence="1">
    <location>
        <begin position="143"/>
        <end position="154"/>
    </location>
</feature>
<feature type="compositionally biased region" description="Polar residues" evidence="1">
    <location>
        <begin position="12"/>
        <end position="23"/>
    </location>
</feature>
<dbReference type="EMBL" id="UOFG01000031">
    <property type="protein sequence ID" value="VAW58242.1"/>
    <property type="molecule type" value="Genomic_DNA"/>
</dbReference>
<feature type="region of interest" description="Disordered" evidence="1">
    <location>
        <begin position="136"/>
        <end position="156"/>
    </location>
</feature>
<dbReference type="InterPro" id="IPR012434">
    <property type="entry name" value="DUF1631"/>
</dbReference>
<feature type="compositionally biased region" description="Acidic residues" evidence="1">
    <location>
        <begin position="54"/>
        <end position="65"/>
    </location>
</feature>
<dbReference type="Pfam" id="PF07793">
    <property type="entry name" value="DUF1631"/>
    <property type="match status" value="1"/>
</dbReference>